<evidence type="ECO:0000313" key="3">
    <source>
        <dbReference type="Proteomes" id="UP000325780"/>
    </source>
</evidence>
<keyword evidence="3" id="KW-1185">Reference proteome</keyword>
<organism evidence="2 3">
    <name type="scientific">Aspergillus avenaceus</name>
    <dbReference type="NCBI Taxonomy" id="36643"/>
    <lineage>
        <taxon>Eukaryota</taxon>
        <taxon>Fungi</taxon>
        <taxon>Dikarya</taxon>
        <taxon>Ascomycota</taxon>
        <taxon>Pezizomycotina</taxon>
        <taxon>Eurotiomycetes</taxon>
        <taxon>Eurotiomycetidae</taxon>
        <taxon>Eurotiales</taxon>
        <taxon>Aspergillaceae</taxon>
        <taxon>Aspergillus</taxon>
        <taxon>Aspergillus subgen. Circumdati</taxon>
    </lineage>
</organism>
<dbReference type="AlphaFoldDB" id="A0A5N6TPJ5"/>
<gene>
    <name evidence="2" type="ORF">BDV25DRAFT_142184</name>
</gene>
<proteinExistence type="predicted"/>
<name>A0A5N6TPJ5_ASPAV</name>
<protein>
    <submittedName>
        <fullName evidence="2">Uncharacterized protein</fullName>
    </submittedName>
</protein>
<reference evidence="2 3" key="1">
    <citation type="submission" date="2019-04" db="EMBL/GenBank/DDBJ databases">
        <title>Friends and foes A comparative genomics study of 23 Aspergillus species from section Flavi.</title>
        <authorList>
            <consortium name="DOE Joint Genome Institute"/>
            <person name="Kjaerbolling I."/>
            <person name="Vesth T."/>
            <person name="Frisvad J.C."/>
            <person name="Nybo J.L."/>
            <person name="Theobald S."/>
            <person name="Kildgaard S."/>
            <person name="Isbrandt T."/>
            <person name="Kuo A."/>
            <person name="Sato A."/>
            <person name="Lyhne E.K."/>
            <person name="Kogle M.E."/>
            <person name="Wiebenga A."/>
            <person name="Kun R.S."/>
            <person name="Lubbers R.J."/>
            <person name="Makela M.R."/>
            <person name="Barry K."/>
            <person name="Chovatia M."/>
            <person name="Clum A."/>
            <person name="Daum C."/>
            <person name="Haridas S."/>
            <person name="He G."/>
            <person name="LaButti K."/>
            <person name="Lipzen A."/>
            <person name="Mondo S."/>
            <person name="Riley R."/>
            <person name="Salamov A."/>
            <person name="Simmons B.A."/>
            <person name="Magnuson J.K."/>
            <person name="Henrissat B."/>
            <person name="Mortensen U.H."/>
            <person name="Larsen T.O."/>
            <person name="Devries R.P."/>
            <person name="Grigoriev I.V."/>
            <person name="Machida M."/>
            <person name="Baker S.E."/>
            <person name="Andersen M.R."/>
        </authorList>
    </citation>
    <scope>NUCLEOTIDE SEQUENCE [LARGE SCALE GENOMIC DNA]</scope>
    <source>
        <strain evidence="2 3">IBT 18842</strain>
    </source>
</reference>
<dbReference type="EMBL" id="ML742178">
    <property type="protein sequence ID" value="KAE8148051.1"/>
    <property type="molecule type" value="Genomic_DNA"/>
</dbReference>
<evidence type="ECO:0000256" key="1">
    <source>
        <dbReference type="SAM" id="MobiDB-lite"/>
    </source>
</evidence>
<sequence>MSAPHQGRQSPPPEQQTGAQQRDPVASGHTSHESNPKHILEDIEAKKFTKGPGN</sequence>
<evidence type="ECO:0000313" key="2">
    <source>
        <dbReference type="EMBL" id="KAE8148051.1"/>
    </source>
</evidence>
<feature type="compositionally biased region" description="Basic and acidic residues" evidence="1">
    <location>
        <begin position="30"/>
        <end position="47"/>
    </location>
</feature>
<accession>A0A5N6TPJ5</accession>
<dbReference type="OrthoDB" id="5375886at2759"/>
<dbReference type="Proteomes" id="UP000325780">
    <property type="component" value="Unassembled WGS sequence"/>
</dbReference>
<feature type="region of interest" description="Disordered" evidence="1">
    <location>
        <begin position="1"/>
        <end position="54"/>
    </location>
</feature>